<name>A0A2W7RH97_9BACT</name>
<reference evidence="1 2" key="1">
    <citation type="submission" date="2018-06" db="EMBL/GenBank/DDBJ databases">
        <title>Genomic Encyclopedia of Archaeal and Bacterial Type Strains, Phase II (KMG-II): from individual species to whole genera.</title>
        <authorList>
            <person name="Goeker M."/>
        </authorList>
    </citation>
    <scope>NUCLEOTIDE SEQUENCE [LARGE SCALE GENOMIC DNA]</scope>
    <source>
        <strain evidence="1 2">DSM 19830</strain>
    </source>
</reference>
<sequence length="42" mass="4836">MKVVVSKTALKNFHQNVDYLVETWGASVGIQFEKRTKIRLIS</sequence>
<proteinExistence type="predicted"/>
<dbReference type="Proteomes" id="UP000248882">
    <property type="component" value="Unassembled WGS sequence"/>
</dbReference>
<accession>A0A2W7RH97</accession>
<keyword evidence="2" id="KW-1185">Reference proteome</keyword>
<comment type="caution">
    <text evidence="1">The sequence shown here is derived from an EMBL/GenBank/DDBJ whole genome shotgun (WGS) entry which is preliminary data.</text>
</comment>
<dbReference type="EMBL" id="QKZT01000012">
    <property type="protein sequence ID" value="PZX50135.1"/>
    <property type="molecule type" value="Genomic_DNA"/>
</dbReference>
<organism evidence="1 2">
    <name type="scientific">Algoriphagus chordae</name>
    <dbReference type="NCBI Taxonomy" id="237019"/>
    <lineage>
        <taxon>Bacteria</taxon>
        <taxon>Pseudomonadati</taxon>
        <taxon>Bacteroidota</taxon>
        <taxon>Cytophagia</taxon>
        <taxon>Cytophagales</taxon>
        <taxon>Cyclobacteriaceae</taxon>
        <taxon>Algoriphagus</taxon>
    </lineage>
</organism>
<evidence type="ECO:0000313" key="2">
    <source>
        <dbReference type="Proteomes" id="UP000248882"/>
    </source>
</evidence>
<evidence type="ECO:0000313" key="1">
    <source>
        <dbReference type="EMBL" id="PZX50135.1"/>
    </source>
</evidence>
<protein>
    <submittedName>
        <fullName evidence="1">Uncharacterized protein</fullName>
    </submittedName>
</protein>
<gene>
    <name evidence="1" type="ORF">LV85_02751</name>
</gene>
<dbReference type="AlphaFoldDB" id="A0A2W7RH97"/>